<dbReference type="InterPro" id="IPR052379">
    <property type="entry name" value="Type_VII_TA_RNase"/>
</dbReference>
<dbReference type="InterPro" id="IPR037038">
    <property type="entry name" value="HepT-like_sf"/>
</dbReference>
<evidence type="ECO:0000256" key="3">
    <source>
        <dbReference type="ARBA" id="ARBA00022801"/>
    </source>
</evidence>
<keyword evidence="2" id="KW-0540">Nuclease</keyword>
<dbReference type="RefSeq" id="WP_282198052.1">
    <property type="nucleotide sequence ID" value="NZ_BOQE01000001.1"/>
</dbReference>
<dbReference type="NCBIfam" id="NF047751">
    <property type="entry name" value="HepT_toxin"/>
    <property type="match status" value="1"/>
</dbReference>
<proteinExistence type="inferred from homology"/>
<keyword evidence="6" id="KW-1185">Reference proteome</keyword>
<evidence type="ECO:0000256" key="4">
    <source>
        <dbReference type="ARBA" id="ARBA00024207"/>
    </source>
</evidence>
<gene>
    <name evidence="5" type="ORF">DNHGIG_03460</name>
</gene>
<evidence type="ECO:0000313" key="5">
    <source>
        <dbReference type="EMBL" id="GIM44797.1"/>
    </source>
</evidence>
<comment type="similarity">
    <text evidence="4">Belongs to the HepT RNase toxin family.</text>
</comment>
<name>A0AAV4LAF3_9BACL</name>
<keyword evidence="1" id="KW-1277">Toxin-antitoxin system</keyword>
<dbReference type="GO" id="GO:0004540">
    <property type="term" value="F:RNA nuclease activity"/>
    <property type="evidence" value="ECO:0007669"/>
    <property type="project" value="InterPro"/>
</dbReference>
<dbReference type="Gene3D" id="1.20.120.580">
    <property type="entry name" value="bsu32300-like"/>
    <property type="match status" value="1"/>
</dbReference>
<dbReference type="Proteomes" id="UP001057291">
    <property type="component" value="Unassembled WGS sequence"/>
</dbReference>
<dbReference type="PANTHER" id="PTHR33397">
    <property type="entry name" value="UPF0331 PROTEIN YUTE"/>
    <property type="match status" value="1"/>
</dbReference>
<keyword evidence="3" id="KW-0378">Hydrolase</keyword>
<evidence type="ECO:0000313" key="6">
    <source>
        <dbReference type="Proteomes" id="UP001057291"/>
    </source>
</evidence>
<sequence>MFITAAHKEEIKKIFTVMERYAENLKRLTNEGRERFLTDPLLQLAAERSLHIAMECVTDVGNLLIDTLIMRDPSSYEDIVQILAEEEVIAKDFASHFLEAVRYRRILVHEYQKIVPDELYEMVRKHSGDFDQYRDSVYTYVGIS</sequence>
<dbReference type="GO" id="GO:0016787">
    <property type="term" value="F:hydrolase activity"/>
    <property type="evidence" value="ECO:0007669"/>
    <property type="project" value="UniProtKB-KW"/>
</dbReference>
<organism evidence="5 6">
    <name type="scientific">Collibacillus ludicampi</name>
    <dbReference type="NCBI Taxonomy" id="2771369"/>
    <lineage>
        <taxon>Bacteria</taxon>
        <taxon>Bacillati</taxon>
        <taxon>Bacillota</taxon>
        <taxon>Bacilli</taxon>
        <taxon>Bacillales</taxon>
        <taxon>Alicyclobacillaceae</taxon>
        <taxon>Collibacillus</taxon>
    </lineage>
</organism>
<dbReference type="AlphaFoldDB" id="A0AAV4LAF3"/>
<comment type="caution">
    <text evidence="5">The sequence shown here is derived from an EMBL/GenBank/DDBJ whole genome shotgun (WGS) entry which is preliminary data.</text>
</comment>
<evidence type="ECO:0000256" key="2">
    <source>
        <dbReference type="ARBA" id="ARBA00022722"/>
    </source>
</evidence>
<dbReference type="InterPro" id="IPR008201">
    <property type="entry name" value="HepT-like"/>
</dbReference>
<protein>
    <recommendedName>
        <fullName evidence="7">DUF86 domain-containing protein</fullName>
    </recommendedName>
</protein>
<evidence type="ECO:0000256" key="1">
    <source>
        <dbReference type="ARBA" id="ARBA00022649"/>
    </source>
</evidence>
<dbReference type="EMBL" id="BOQE01000001">
    <property type="protein sequence ID" value="GIM44797.1"/>
    <property type="molecule type" value="Genomic_DNA"/>
</dbReference>
<evidence type="ECO:0008006" key="7">
    <source>
        <dbReference type="Google" id="ProtNLM"/>
    </source>
</evidence>
<dbReference type="Pfam" id="PF01934">
    <property type="entry name" value="HepT-like"/>
    <property type="match status" value="1"/>
</dbReference>
<reference evidence="5" key="1">
    <citation type="journal article" date="2023" name="Int. J. Syst. Evol. Microbiol.">
        <title>Collibacillus ludicampi gen. nov., sp. nov., a new soil bacterium of the family Alicyclobacillaceae.</title>
        <authorList>
            <person name="Jojima T."/>
            <person name="Ioku Y."/>
            <person name="Fukuta Y."/>
            <person name="Shirasaka N."/>
            <person name="Matsumura Y."/>
            <person name="Mori M."/>
        </authorList>
    </citation>
    <scope>NUCLEOTIDE SEQUENCE</scope>
    <source>
        <strain evidence="5">TP075</strain>
    </source>
</reference>
<dbReference type="GO" id="GO:0110001">
    <property type="term" value="C:toxin-antitoxin complex"/>
    <property type="evidence" value="ECO:0007669"/>
    <property type="project" value="InterPro"/>
</dbReference>
<dbReference type="PANTHER" id="PTHR33397:SF5">
    <property type="entry name" value="RNASE YUTE-RELATED"/>
    <property type="match status" value="1"/>
</dbReference>
<accession>A0AAV4LAF3</accession>